<feature type="compositionally biased region" description="Low complexity" evidence="1">
    <location>
        <begin position="212"/>
        <end position="232"/>
    </location>
</feature>
<feature type="region of interest" description="Disordered" evidence="1">
    <location>
        <begin position="537"/>
        <end position="574"/>
    </location>
</feature>
<dbReference type="GO" id="GO:0003677">
    <property type="term" value="F:DNA binding"/>
    <property type="evidence" value="ECO:0007669"/>
    <property type="project" value="InterPro"/>
</dbReference>
<dbReference type="EMBL" id="CAIIXF020000006">
    <property type="protein sequence ID" value="CAH1786286.1"/>
    <property type="molecule type" value="Genomic_DNA"/>
</dbReference>
<evidence type="ECO:0000313" key="2">
    <source>
        <dbReference type="EMBL" id="CAH1786286.1"/>
    </source>
</evidence>
<organism evidence="2 3">
    <name type="scientific">Owenia fusiformis</name>
    <name type="common">Polychaete worm</name>
    <dbReference type="NCBI Taxonomy" id="6347"/>
    <lineage>
        <taxon>Eukaryota</taxon>
        <taxon>Metazoa</taxon>
        <taxon>Spiralia</taxon>
        <taxon>Lophotrochozoa</taxon>
        <taxon>Annelida</taxon>
        <taxon>Polychaeta</taxon>
        <taxon>Sedentaria</taxon>
        <taxon>Canalipalpata</taxon>
        <taxon>Sabellida</taxon>
        <taxon>Oweniida</taxon>
        <taxon>Oweniidae</taxon>
        <taxon>Owenia</taxon>
    </lineage>
</organism>
<keyword evidence="3" id="KW-1185">Reference proteome</keyword>
<feature type="region of interest" description="Disordered" evidence="1">
    <location>
        <begin position="90"/>
        <end position="128"/>
    </location>
</feature>
<feature type="region of interest" description="Disordered" evidence="1">
    <location>
        <begin position="205"/>
        <end position="275"/>
    </location>
</feature>
<accession>A0A8J1Y3V3</accession>
<feature type="compositionally biased region" description="Low complexity" evidence="1">
    <location>
        <begin position="252"/>
        <end position="266"/>
    </location>
</feature>
<name>A0A8J1Y3V3_OWEFU</name>
<dbReference type="Proteomes" id="UP000749559">
    <property type="component" value="Unassembled WGS sequence"/>
</dbReference>
<feature type="region of interest" description="Disordered" evidence="1">
    <location>
        <begin position="318"/>
        <end position="380"/>
    </location>
</feature>
<evidence type="ECO:0000313" key="3">
    <source>
        <dbReference type="Proteomes" id="UP000749559"/>
    </source>
</evidence>
<sequence>MYNFFEQQGKRRRVEMFCREDLVGWMVFNGLPPPDIYRQREYWVSALTALQKESTEENIIQLKVFWEQNRKGVKDLFLEEVESMLFPQDETMFTPPESPSPIPLSPRLEGRRRSLSSGSHGSRAHPYLVLHDGHIKDNARYNHGYRYGGETSPSRYYPPPPRDPEAVTMATSQPNSSYVASRAPSVSSQSNAFLLAQLSRPVQLSMPQPDKSLSQTLMSSPTTSLTTTTSQSNEGQSSSDEIDEMGHHIHSNAHTNSHSNSHSNSNAKVKVESVHENRTNLPGVATLFSTSEQESSFHASQTMRRLSESVAETLLSMSAGAQPIKEENQKSSSENSYHSMEITDDSSNPRQERHESTPDPPPEQAVPEVANHTTVDSEKQKVSQAHRLAIIDGALNALNSVPSLQNSTRLTEAVNRILHHDRWQILGALKGAPILTRELAREMFGVETLKESTITGRQYKPLDKNVLMLIRGYVMSIYGVFMHEDDFAVLWEKCVESVRQLCKALRGTSKENTPNKEKDLPLTDREIAIVERDLAMSERDIPLSESPPPPPPMDWHITKHEPSPPETPIEQTSQ</sequence>
<feature type="region of interest" description="Disordered" evidence="1">
    <location>
        <begin position="141"/>
        <end position="183"/>
    </location>
</feature>
<dbReference type="InterPro" id="IPR018379">
    <property type="entry name" value="BEN_domain"/>
</dbReference>
<comment type="caution">
    <text evidence="2">The sequence shown here is derived from an EMBL/GenBank/DDBJ whole genome shotgun (WGS) entry which is preliminary data.</text>
</comment>
<dbReference type="PROSITE" id="PS51457">
    <property type="entry name" value="BEN"/>
    <property type="match status" value="1"/>
</dbReference>
<evidence type="ECO:0000256" key="1">
    <source>
        <dbReference type="SAM" id="MobiDB-lite"/>
    </source>
</evidence>
<dbReference type="Pfam" id="PF10523">
    <property type="entry name" value="BEN"/>
    <property type="match status" value="1"/>
</dbReference>
<protein>
    <submittedName>
        <fullName evidence="2">Uncharacterized protein</fullName>
    </submittedName>
</protein>
<dbReference type="AlphaFoldDB" id="A0A8J1Y3V3"/>
<reference evidence="2" key="1">
    <citation type="submission" date="2022-03" db="EMBL/GenBank/DDBJ databases">
        <authorList>
            <person name="Martin C."/>
        </authorList>
    </citation>
    <scope>NUCLEOTIDE SEQUENCE</scope>
</reference>
<proteinExistence type="predicted"/>
<gene>
    <name evidence="2" type="ORF">OFUS_LOCUS12211</name>
</gene>
<feature type="compositionally biased region" description="Polar residues" evidence="1">
    <location>
        <begin position="169"/>
        <end position="183"/>
    </location>
</feature>